<evidence type="ECO:0000256" key="7">
    <source>
        <dbReference type="SAM" id="MobiDB-lite"/>
    </source>
</evidence>
<dbReference type="GO" id="GO:0016579">
    <property type="term" value="P:protein deubiquitination"/>
    <property type="evidence" value="ECO:0007669"/>
    <property type="project" value="InterPro"/>
</dbReference>
<dbReference type="EMBL" id="CP059268">
    <property type="protein sequence ID" value="QLQ79214.1"/>
    <property type="molecule type" value="Genomic_DNA"/>
</dbReference>
<dbReference type="InterPro" id="IPR018200">
    <property type="entry name" value="USP_CS"/>
</dbReference>
<feature type="compositionally biased region" description="Basic and acidic residues" evidence="7">
    <location>
        <begin position="67"/>
        <end position="77"/>
    </location>
</feature>
<dbReference type="PROSITE" id="PS50235">
    <property type="entry name" value="USP_3"/>
    <property type="match status" value="1"/>
</dbReference>
<accession>A0A7H9HN63</accession>
<dbReference type="GO" id="GO:0004843">
    <property type="term" value="F:cysteine-type deubiquitinase activity"/>
    <property type="evidence" value="ECO:0007669"/>
    <property type="project" value="UniProtKB-UniRule"/>
</dbReference>
<keyword evidence="10" id="KW-1185">Reference proteome</keyword>
<dbReference type="InterPro" id="IPR038765">
    <property type="entry name" value="Papain-like_cys_pep_sf"/>
</dbReference>
<proteinExistence type="inferred from homology"/>
<evidence type="ECO:0000313" key="10">
    <source>
        <dbReference type="Proteomes" id="UP000510647"/>
    </source>
</evidence>
<dbReference type="InterPro" id="IPR028889">
    <property type="entry name" value="USP"/>
</dbReference>
<dbReference type="PANTHER" id="PTHR24006">
    <property type="entry name" value="UBIQUITIN CARBOXYL-TERMINAL HYDROLASE"/>
    <property type="match status" value="1"/>
</dbReference>
<dbReference type="InterPro" id="IPR050164">
    <property type="entry name" value="Peptidase_C19"/>
</dbReference>
<dbReference type="OrthoDB" id="27652at2759"/>
<dbReference type="PROSITE" id="PS00972">
    <property type="entry name" value="USP_1"/>
    <property type="match status" value="1"/>
</dbReference>
<feature type="compositionally biased region" description="Low complexity" evidence="7">
    <location>
        <begin position="215"/>
        <end position="224"/>
    </location>
</feature>
<keyword evidence="4 6" id="KW-0378">Hydrolase</keyword>
<gene>
    <name evidence="9" type="ORF">HG537_0B05610</name>
</gene>
<comment type="similarity">
    <text evidence="2 6">Belongs to the peptidase C19 family.</text>
</comment>
<evidence type="ECO:0000256" key="2">
    <source>
        <dbReference type="ARBA" id="ARBA00009085"/>
    </source>
</evidence>
<dbReference type="SUPFAM" id="SSF54001">
    <property type="entry name" value="Cysteine proteinases"/>
    <property type="match status" value="1"/>
</dbReference>
<dbReference type="GO" id="GO:0005634">
    <property type="term" value="C:nucleus"/>
    <property type="evidence" value="ECO:0007669"/>
    <property type="project" value="TreeGrafter"/>
</dbReference>
<reference evidence="9 10" key="1">
    <citation type="submission" date="2020-06" db="EMBL/GenBank/DDBJ databases">
        <title>The yeast mating-type switching endonuclease HO is a domesticated member of an unorthodox homing genetic element family.</title>
        <authorList>
            <person name="Coughlan A.Y."/>
            <person name="Lombardi L."/>
            <person name="Braun-Galleani S."/>
            <person name="Martos A.R."/>
            <person name="Galeote V."/>
            <person name="Bigey F."/>
            <person name="Dequin S."/>
            <person name="Byrne K.P."/>
            <person name="Wolfe K.H."/>
        </authorList>
    </citation>
    <scope>NUCLEOTIDE SEQUENCE [LARGE SCALE GENOMIC DNA]</scope>
    <source>
        <strain evidence="9 10">CBS2947</strain>
    </source>
</reference>
<feature type="compositionally biased region" description="Basic and acidic residues" evidence="7">
    <location>
        <begin position="716"/>
        <end position="730"/>
    </location>
</feature>
<dbReference type="PANTHER" id="PTHR24006:SF733">
    <property type="entry name" value="RE52890P"/>
    <property type="match status" value="1"/>
</dbReference>
<feature type="compositionally biased region" description="Basic residues" evidence="7">
    <location>
        <begin position="1"/>
        <end position="14"/>
    </location>
</feature>
<dbReference type="PROSITE" id="PS00973">
    <property type="entry name" value="USP_2"/>
    <property type="match status" value="1"/>
</dbReference>
<dbReference type="GO" id="GO:0005829">
    <property type="term" value="C:cytosol"/>
    <property type="evidence" value="ECO:0007669"/>
    <property type="project" value="TreeGrafter"/>
</dbReference>
<dbReference type="Pfam" id="PF00443">
    <property type="entry name" value="UCH"/>
    <property type="match status" value="1"/>
</dbReference>
<dbReference type="Proteomes" id="UP000510647">
    <property type="component" value="Chromosome 2"/>
</dbReference>
<evidence type="ECO:0000256" key="5">
    <source>
        <dbReference type="ARBA" id="ARBA00022807"/>
    </source>
</evidence>
<dbReference type="GO" id="GO:0006508">
    <property type="term" value="P:proteolysis"/>
    <property type="evidence" value="ECO:0007669"/>
    <property type="project" value="UniProtKB-KW"/>
</dbReference>
<organism evidence="9 10">
    <name type="scientific">Torulaspora globosa</name>
    <dbReference type="NCBI Taxonomy" id="48254"/>
    <lineage>
        <taxon>Eukaryota</taxon>
        <taxon>Fungi</taxon>
        <taxon>Dikarya</taxon>
        <taxon>Ascomycota</taxon>
        <taxon>Saccharomycotina</taxon>
        <taxon>Saccharomycetes</taxon>
        <taxon>Saccharomycetales</taxon>
        <taxon>Saccharomycetaceae</taxon>
        <taxon>Torulaspora</taxon>
    </lineage>
</organism>
<comment type="catalytic activity">
    <reaction evidence="1 6">
        <text>Thiol-dependent hydrolysis of ester, thioester, amide, peptide and isopeptide bonds formed by the C-terminal Gly of ubiquitin (a 76-residue protein attached to proteins as an intracellular targeting signal).</text>
        <dbReference type="EC" id="3.4.19.12"/>
    </reaction>
</comment>
<feature type="compositionally biased region" description="Basic and acidic residues" evidence="7">
    <location>
        <begin position="238"/>
        <end position="252"/>
    </location>
</feature>
<keyword evidence="6" id="KW-0833">Ubl conjugation pathway</keyword>
<feature type="compositionally biased region" description="Basic and acidic residues" evidence="7">
    <location>
        <begin position="277"/>
        <end position="287"/>
    </location>
</feature>
<feature type="compositionally biased region" description="Low complexity" evidence="7">
    <location>
        <begin position="186"/>
        <end position="196"/>
    </location>
</feature>
<feature type="region of interest" description="Disordered" evidence="7">
    <location>
        <begin position="708"/>
        <end position="750"/>
    </location>
</feature>
<feature type="domain" description="USP" evidence="8">
    <location>
        <begin position="125"/>
        <end position="667"/>
    </location>
</feature>
<feature type="region of interest" description="Disordered" evidence="7">
    <location>
        <begin position="1"/>
        <end position="84"/>
    </location>
</feature>
<keyword evidence="3 6" id="KW-0645">Protease</keyword>
<evidence type="ECO:0000313" key="9">
    <source>
        <dbReference type="EMBL" id="QLQ79214.1"/>
    </source>
</evidence>
<evidence type="ECO:0000256" key="4">
    <source>
        <dbReference type="ARBA" id="ARBA00022801"/>
    </source>
</evidence>
<feature type="region of interest" description="Disordered" evidence="7">
    <location>
        <begin position="164"/>
        <end position="287"/>
    </location>
</feature>
<dbReference type="InterPro" id="IPR001394">
    <property type="entry name" value="Peptidase_C19_UCH"/>
</dbReference>
<protein>
    <recommendedName>
        <fullName evidence="6">Ubiquitin carboxyl-terminal hydrolase</fullName>
        <ecNumber evidence="6">3.4.19.12</ecNumber>
    </recommendedName>
</protein>
<dbReference type="Gene3D" id="3.90.70.10">
    <property type="entry name" value="Cysteine proteinases"/>
    <property type="match status" value="2"/>
</dbReference>
<evidence type="ECO:0000256" key="1">
    <source>
        <dbReference type="ARBA" id="ARBA00000707"/>
    </source>
</evidence>
<keyword evidence="5 6" id="KW-0788">Thiol protease</keyword>
<dbReference type="AlphaFoldDB" id="A0A7H9HN63"/>
<dbReference type="FunFam" id="3.90.70.10:FF:000131">
    <property type="entry name" value="Ubiquitin carboxyl-terminal hydrolase"/>
    <property type="match status" value="1"/>
</dbReference>
<evidence type="ECO:0000256" key="6">
    <source>
        <dbReference type="RuleBase" id="RU366025"/>
    </source>
</evidence>
<evidence type="ECO:0000256" key="3">
    <source>
        <dbReference type="ARBA" id="ARBA00022670"/>
    </source>
</evidence>
<sequence>MLKRWLSKSSKKKTSVKDDSDTSSNSLLELNQHHEAVQSTESFPKPSLGKSVNKGKIPVVVGYNHPHSSESSDKGSVPERSTGNDTAISLLSTSLDTTFDPSSPGLLFTNVTENMPFGDGSNKVFGYENFGNTCYCNSILQCLYNLAEFRLQLLQYPERDLTAKRTRKSEMPGNKPRYFTESSFQHASSGHESGSNGHHHHHHDTRGADANHSTNSGNNRINGKNNEHNAGATDGDESNERPDSRSTNDGHKANFLQRRNSSFLFRKFDNTGNSTKENSETQNKEAPRPVHATLMASDAMSEKLHEDSRNVIVGRPLTVTSAYHEGNQTVTGTEITTKQPGTEHVANTIEATQDTANQQKTYKVFSSEQRKKAALIRGPVLNIDHQLDESNASNLYYGLKDIFESITENVSLTGVVSPICFVDTLKKTNVLFNTTMHQDAHEFLNFLLNELSEFIQQDIDKINDPAKTYSNFIKSLFQGTLTYRIKCLTCDNTTSRDEPFLDFPIEVHEEEETDIQALLQSYQQREMLSGYNKFYCNECCGLQEAERMVGLKQLPHILALHLKRFKYSEEHNCNIKLFNKIHYPLILNVCSSFCSSVCKKYELAGIVVHMGGGPQHGHYVSLCKNDKFGWLLFDDETVEVVNESTVLKFIGDKETLTTAYVLFYKELIEGENYTKEDDKNEFEENIEQLIACDDLIRLTSQKANAHRTANTAVEEVQEHDKDEIHSERKASSSSSKKSRPKSKLFNFMRS</sequence>
<dbReference type="EC" id="3.4.19.12" evidence="6"/>
<evidence type="ECO:0000259" key="8">
    <source>
        <dbReference type="PROSITE" id="PS50235"/>
    </source>
</evidence>
<name>A0A7H9HN63_9SACH</name>